<dbReference type="EMBL" id="MN740785">
    <property type="protein sequence ID" value="QHU11437.1"/>
    <property type="molecule type" value="Genomic_DNA"/>
</dbReference>
<reference evidence="1" key="1">
    <citation type="journal article" date="2020" name="Nature">
        <title>Giant virus diversity and host interactions through global metagenomics.</title>
        <authorList>
            <person name="Schulz F."/>
            <person name="Roux S."/>
            <person name="Paez-Espino D."/>
            <person name="Jungbluth S."/>
            <person name="Walsh D.A."/>
            <person name="Denef V.J."/>
            <person name="McMahon K.D."/>
            <person name="Konstantinidis K.T."/>
            <person name="Eloe-Fadrosh E.A."/>
            <person name="Kyrpides N.C."/>
            <person name="Woyke T."/>
        </authorList>
    </citation>
    <scope>NUCLEOTIDE SEQUENCE</scope>
    <source>
        <strain evidence="1">GVMAG-S-1101169-75</strain>
    </source>
</reference>
<sequence>MNSYYATIDTYNQVNSNDLSKLTIDYPPPTTAPITTHNSNYPVLAHDKSSQRIHVLETVLEGYTMEPPIPTNASAVLTLIYDPSKNSLIMSLKLRKLFNMLSCALYECNEDGEKGNLVMMLWENDSIQDTSFLSVVMDTITIPTEKWQTLFSLVKRQKLLATITTQKHPDGEIDGIVTILY</sequence>
<proteinExistence type="predicted"/>
<protein>
    <submittedName>
        <fullName evidence="1">Uncharacterized protein</fullName>
    </submittedName>
</protein>
<accession>A0A6C0K408</accession>
<name>A0A6C0K408_9ZZZZ</name>
<organism evidence="1">
    <name type="scientific">viral metagenome</name>
    <dbReference type="NCBI Taxonomy" id="1070528"/>
    <lineage>
        <taxon>unclassified sequences</taxon>
        <taxon>metagenomes</taxon>
        <taxon>organismal metagenomes</taxon>
    </lineage>
</organism>
<evidence type="ECO:0000313" key="1">
    <source>
        <dbReference type="EMBL" id="QHU11437.1"/>
    </source>
</evidence>
<dbReference type="AlphaFoldDB" id="A0A6C0K408"/>